<evidence type="ECO:0000256" key="2">
    <source>
        <dbReference type="ARBA" id="ARBA00023125"/>
    </source>
</evidence>
<dbReference type="Pfam" id="PF12852">
    <property type="entry name" value="Cupin_6"/>
    <property type="match status" value="1"/>
</dbReference>
<dbReference type="SUPFAM" id="SSF46689">
    <property type="entry name" value="Homeodomain-like"/>
    <property type="match status" value="2"/>
</dbReference>
<dbReference type="PANTHER" id="PTHR46796">
    <property type="entry name" value="HTH-TYPE TRANSCRIPTIONAL ACTIVATOR RHAS-RELATED"/>
    <property type="match status" value="1"/>
</dbReference>
<dbReference type="RefSeq" id="WP_207415730.1">
    <property type="nucleotide sequence ID" value="NZ_CP061178.1"/>
</dbReference>
<sequence length="314" mass="33094">MILSHPSTKGTDPLSDVLGVLGARSIRRTRLEAAGSWGLAFAAQDRLKFVAVVRGHAWAMLPGRAPLRLADGDVCLLGRTAYAVASHPGAALAEGAPLFRAEASEVVRLGGADTVMLGGGIAFTEHTAGFLFDALPPFLLLPASSGAAATTAWLLSMLEREATTPRPGGALVAARLAEILLVEAIRAEAAAPATTRPGWIAALADRQVGAALRLMHGDVAFPWTVQLVARRIGMSRSAFAARFLTQVGRPPMDYLCHWRMVLAQAALRSGEVTAAAVAERVGYASQSAFAQAYRRFFGYPPGRTRRDIAPPPPG</sequence>
<keyword evidence="1" id="KW-0805">Transcription regulation</keyword>
<dbReference type="InterPro" id="IPR018060">
    <property type="entry name" value="HTH_AraC"/>
</dbReference>
<accession>A0ABS3KLF0</accession>
<protein>
    <submittedName>
        <fullName evidence="5">AraC family transcriptional regulator</fullName>
    </submittedName>
</protein>
<dbReference type="SMART" id="SM00342">
    <property type="entry name" value="HTH_ARAC"/>
    <property type="match status" value="1"/>
</dbReference>
<comment type="caution">
    <text evidence="5">The sequence shown here is derived from an EMBL/GenBank/DDBJ whole genome shotgun (WGS) entry which is preliminary data.</text>
</comment>
<dbReference type="Gene3D" id="1.10.10.60">
    <property type="entry name" value="Homeodomain-like"/>
    <property type="match status" value="1"/>
</dbReference>
<reference evidence="5 6" key="1">
    <citation type="submission" date="2020-09" db="EMBL/GenBank/DDBJ databases">
        <title>Roseomonas.</title>
        <authorList>
            <person name="Zhu W."/>
        </authorList>
    </citation>
    <scope>NUCLEOTIDE SEQUENCE [LARGE SCALE GENOMIC DNA]</scope>
    <source>
        <strain evidence="5 6">573</strain>
    </source>
</reference>
<proteinExistence type="predicted"/>
<evidence type="ECO:0000313" key="6">
    <source>
        <dbReference type="Proteomes" id="UP001518989"/>
    </source>
</evidence>
<evidence type="ECO:0000256" key="1">
    <source>
        <dbReference type="ARBA" id="ARBA00023015"/>
    </source>
</evidence>
<organism evidence="5 6">
    <name type="scientific">Roseomonas haemaphysalidis</name>
    <dbReference type="NCBI Taxonomy" id="2768162"/>
    <lineage>
        <taxon>Bacteria</taxon>
        <taxon>Pseudomonadati</taxon>
        <taxon>Pseudomonadota</taxon>
        <taxon>Alphaproteobacteria</taxon>
        <taxon>Acetobacterales</taxon>
        <taxon>Roseomonadaceae</taxon>
        <taxon>Roseomonas</taxon>
    </lineage>
</organism>
<evidence type="ECO:0000313" key="5">
    <source>
        <dbReference type="EMBL" id="MBO1078301.1"/>
    </source>
</evidence>
<dbReference type="EMBL" id="JACTNG010000002">
    <property type="protein sequence ID" value="MBO1078301.1"/>
    <property type="molecule type" value="Genomic_DNA"/>
</dbReference>
<keyword evidence="6" id="KW-1185">Reference proteome</keyword>
<dbReference type="InterPro" id="IPR009057">
    <property type="entry name" value="Homeodomain-like_sf"/>
</dbReference>
<keyword evidence="2" id="KW-0238">DNA-binding</keyword>
<evidence type="ECO:0000256" key="3">
    <source>
        <dbReference type="ARBA" id="ARBA00023163"/>
    </source>
</evidence>
<dbReference type="InterPro" id="IPR050204">
    <property type="entry name" value="AraC_XylS_family_regulators"/>
</dbReference>
<dbReference type="Proteomes" id="UP001518989">
    <property type="component" value="Unassembled WGS sequence"/>
</dbReference>
<dbReference type="PROSITE" id="PS01124">
    <property type="entry name" value="HTH_ARAC_FAMILY_2"/>
    <property type="match status" value="1"/>
</dbReference>
<dbReference type="PANTHER" id="PTHR46796:SF7">
    <property type="entry name" value="ARAC FAMILY TRANSCRIPTIONAL REGULATOR"/>
    <property type="match status" value="1"/>
</dbReference>
<gene>
    <name evidence="5" type="ORF">IAI61_04615</name>
</gene>
<dbReference type="InterPro" id="IPR032783">
    <property type="entry name" value="AraC_lig"/>
</dbReference>
<name>A0ABS3KLF0_9PROT</name>
<evidence type="ECO:0000259" key="4">
    <source>
        <dbReference type="PROSITE" id="PS01124"/>
    </source>
</evidence>
<dbReference type="Pfam" id="PF12833">
    <property type="entry name" value="HTH_18"/>
    <property type="match status" value="1"/>
</dbReference>
<feature type="domain" description="HTH araC/xylS-type" evidence="4">
    <location>
        <begin position="209"/>
        <end position="307"/>
    </location>
</feature>
<keyword evidence="3" id="KW-0804">Transcription</keyword>